<dbReference type="InterPro" id="IPR003730">
    <property type="entry name" value="Cu_polyphenol_OxRdtase"/>
</dbReference>
<comment type="catalytic activity">
    <reaction evidence="8">
        <text>adenosine + H2O + H(+) = inosine + NH4(+)</text>
        <dbReference type="Rhea" id="RHEA:24408"/>
        <dbReference type="ChEBI" id="CHEBI:15377"/>
        <dbReference type="ChEBI" id="CHEBI:15378"/>
        <dbReference type="ChEBI" id="CHEBI:16335"/>
        <dbReference type="ChEBI" id="CHEBI:17596"/>
        <dbReference type="ChEBI" id="CHEBI:28938"/>
        <dbReference type="EC" id="3.5.4.4"/>
    </reaction>
    <physiologicalReaction direction="left-to-right" evidence="8">
        <dbReference type="Rhea" id="RHEA:24409"/>
    </physiologicalReaction>
</comment>
<accession>A0A974XH69</accession>
<dbReference type="InterPro" id="IPR011324">
    <property type="entry name" value="Cytotoxic_necrot_fac-like_cat"/>
</dbReference>
<evidence type="ECO:0000256" key="3">
    <source>
        <dbReference type="ARBA" id="ARBA00007353"/>
    </source>
</evidence>
<evidence type="ECO:0000256" key="9">
    <source>
        <dbReference type="ARBA" id="ARBA00048968"/>
    </source>
</evidence>
<evidence type="ECO:0000256" key="6">
    <source>
        <dbReference type="ARBA" id="ARBA00022801"/>
    </source>
</evidence>
<dbReference type="SUPFAM" id="SSF64438">
    <property type="entry name" value="CNF1/YfiH-like putative cysteine hydrolases"/>
    <property type="match status" value="1"/>
</dbReference>
<keyword evidence="13" id="KW-1185">Reference proteome</keyword>
<protein>
    <recommendedName>
        <fullName evidence="11">Purine nucleoside phosphorylase</fullName>
    </recommendedName>
</protein>
<dbReference type="GO" id="GO:0017061">
    <property type="term" value="F:S-methyl-5-thioadenosine phosphorylase activity"/>
    <property type="evidence" value="ECO:0007669"/>
    <property type="project" value="UniProtKB-EC"/>
</dbReference>
<gene>
    <name evidence="12" type="primary">pgeF</name>
    <name evidence="12" type="ORF">J0B03_00370</name>
</gene>
<evidence type="ECO:0000256" key="4">
    <source>
        <dbReference type="ARBA" id="ARBA00022679"/>
    </source>
</evidence>
<name>A0A974XH69_9FIRM</name>
<comment type="function">
    <text evidence="2">Purine nucleoside enzyme that catalyzes the phosphorolysis of adenosine and inosine nucleosides, yielding D-ribose 1-phosphate and the respective free bases, adenine and hypoxanthine. Also catalyzes the phosphorolysis of S-methyl-5'-thioadenosine into adenine and S-methyl-5-thio-alpha-D-ribose 1-phosphate. Also has adenosine deaminase activity.</text>
</comment>
<evidence type="ECO:0000256" key="2">
    <source>
        <dbReference type="ARBA" id="ARBA00003215"/>
    </source>
</evidence>
<evidence type="ECO:0000256" key="8">
    <source>
        <dbReference type="ARBA" id="ARBA00047989"/>
    </source>
</evidence>
<sequence>MTFTQNIGIHGTFGTFTHFQKTELVQHGFTTRNLKNGSTWDLNTKTSDLEVTGSNLAVLAVEMNLALEDLVLSDQVHGNRIREVCGNDTGFGTNIRAEHRGMDGLITNERKLGLVTFYADCVPLFLLDPKNKAIGLAHAGWKGTLLEIGKNALRAMKKAYGTDPADILVGIGPSIGPCCFEIGKDVADIMLDAHPGWVKYMESKSKDKFHVDLWQINRDQFMASGVLNHNIETAALCTKCNDKLYYSYRREGSAAGRMAAIMTLI</sequence>
<evidence type="ECO:0000256" key="10">
    <source>
        <dbReference type="ARBA" id="ARBA00049893"/>
    </source>
</evidence>
<comment type="catalytic activity">
    <reaction evidence="10">
        <text>S-methyl-5'-thioadenosine + phosphate = 5-(methylsulfanyl)-alpha-D-ribose 1-phosphate + adenine</text>
        <dbReference type="Rhea" id="RHEA:11852"/>
        <dbReference type="ChEBI" id="CHEBI:16708"/>
        <dbReference type="ChEBI" id="CHEBI:17509"/>
        <dbReference type="ChEBI" id="CHEBI:43474"/>
        <dbReference type="ChEBI" id="CHEBI:58533"/>
        <dbReference type="EC" id="2.4.2.28"/>
    </reaction>
    <physiologicalReaction direction="left-to-right" evidence="10">
        <dbReference type="Rhea" id="RHEA:11853"/>
    </physiologicalReaction>
</comment>
<dbReference type="CDD" id="cd16833">
    <property type="entry name" value="YfiH"/>
    <property type="match status" value="1"/>
</dbReference>
<dbReference type="RefSeq" id="WP_207299926.1">
    <property type="nucleotide sequence ID" value="NZ_CP071444.1"/>
</dbReference>
<evidence type="ECO:0000256" key="7">
    <source>
        <dbReference type="ARBA" id="ARBA00022833"/>
    </source>
</evidence>
<dbReference type="EMBL" id="CP071444">
    <property type="protein sequence ID" value="QSX08585.1"/>
    <property type="molecule type" value="Genomic_DNA"/>
</dbReference>
<dbReference type="AlphaFoldDB" id="A0A974XH69"/>
<evidence type="ECO:0000313" key="13">
    <source>
        <dbReference type="Proteomes" id="UP000663499"/>
    </source>
</evidence>
<dbReference type="Gene3D" id="3.60.140.10">
    <property type="entry name" value="CNF1/YfiH-like putative cysteine hydrolases"/>
    <property type="match status" value="1"/>
</dbReference>
<comment type="catalytic activity">
    <reaction evidence="9">
        <text>adenosine + phosphate = alpha-D-ribose 1-phosphate + adenine</text>
        <dbReference type="Rhea" id="RHEA:27642"/>
        <dbReference type="ChEBI" id="CHEBI:16335"/>
        <dbReference type="ChEBI" id="CHEBI:16708"/>
        <dbReference type="ChEBI" id="CHEBI:43474"/>
        <dbReference type="ChEBI" id="CHEBI:57720"/>
        <dbReference type="EC" id="2.4.2.1"/>
    </reaction>
    <physiologicalReaction direction="left-to-right" evidence="9">
        <dbReference type="Rhea" id="RHEA:27643"/>
    </physiologicalReaction>
</comment>
<dbReference type="Pfam" id="PF02578">
    <property type="entry name" value="Cu-oxidase_4"/>
    <property type="match status" value="1"/>
</dbReference>
<comment type="catalytic activity">
    <reaction evidence="1">
        <text>inosine + phosphate = alpha-D-ribose 1-phosphate + hypoxanthine</text>
        <dbReference type="Rhea" id="RHEA:27646"/>
        <dbReference type="ChEBI" id="CHEBI:17368"/>
        <dbReference type="ChEBI" id="CHEBI:17596"/>
        <dbReference type="ChEBI" id="CHEBI:43474"/>
        <dbReference type="ChEBI" id="CHEBI:57720"/>
        <dbReference type="EC" id="2.4.2.1"/>
    </reaction>
    <physiologicalReaction direction="left-to-right" evidence="1">
        <dbReference type="Rhea" id="RHEA:27647"/>
    </physiologicalReaction>
</comment>
<dbReference type="NCBIfam" id="TIGR00726">
    <property type="entry name" value="peptidoglycan editing factor PgeF"/>
    <property type="match status" value="1"/>
</dbReference>
<reference evidence="12" key="1">
    <citation type="submission" date="2021-03" db="EMBL/GenBank/DDBJ databases">
        <title>Alkalibacter marinus sp. nov., isolated from tidal flat sediment.</title>
        <authorList>
            <person name="Namirimu T."/>
            <person name="Yang J.-A."/>
            <person name="Yang S.-H."/>
            <person name="Kim Y.-J."/>
            <person name="Kwon K.K."/>
        </authorList>
    </citation>
    <scope>NUCLEOTIDE SEQUENCE</scope>
    <source>
        <strain evidence="12">ES005</strain>
    </source>
</reference>
<dbReference type="PANTHER" id="PTHR30616:SF2">
    <property type="entry name" value="PURINE NUCLEOSIDE PHOSPHORYLASE LACC1"/>
    <property type="match status" value="1"/>
</dbReference>
<dbReference type="GO" id="GO:0016787">
    <property type="term" value="F:hydrolase activity"/>
    <property type="evidence" value="ECO:0007669"/>
    <property type="project" value="UniProtKB-KW"/>
</dbReference>
<keyword evidence="4" id="KW-0808">Transferase</keyword>
<dbReference type="Proteomes" id="UP000663499">
    <property type="component" value="Chromosome"/>
</dbReference>
<dbReference type="InterPro" id="IPR038371">
    <property type="entry name" value="Cu_polyphenol_OxRdtase_sf"/>
</dbReference>
<proteinExistence type="inferred from homology"/>
<evidence type="ECO:0000256" key="1">
    <source>
        <dbReference type="ARBA" id="ARBA00000553"/>
    </source>
</evidence>
<evidence type="ECO:0000313" key="12">
    <source>
        <dbReference type="EMBL" id="QSX08585.1"/>
    </source>
</evidence>
<dbReference type="PANTHER" id="PTHR30616">
    <property type="entry name" value="UNCHARACTERIZED PROTEIN YFIH"/>
    <property type="match status" value="1"/>
</dbReference>
<evidence type="ECO:0000256" key="11">
    <source>
        <dbReference type="RuleBase" id="RU361274"/>
    </source>
</evidence>
<keyword evidence="6" id="KW-0378">Hydrolase</keyword>
<keyword evidence="7" id="KW-0862">Zinc</keyword>
<comment type="similarity">
    <text evidence="3 11">Belongs to the purine nucleoside phosphorylase YfiH/LACC1 family.</text>
</comment>
<dbReference type="KEGG" id="alka:J0B03_00370"/>
<dbReference type="GO" id="GO:0005507">
    <property type="term" value="F:copper ion binding"/>
    <property type="evidence" value="ECO:0007669"/>
    <property type="project" value="TreeGrafter"/>
</dbReference>
<keyword evidence="5" id="KW-0479">Metal-binding</keyword>
<evidence type="ECO:0000256" key="5">
    <source>
        <dbReference type="ARBA" id="ARBA00022723"/>
    </source>
</evidence>
<organism evidence="12 13">
    <name type="scientific">Alkalibacter rhizosphaerae</name>
    <dbReference type="NCBI Taxonomy" id="2815577"/>
    <lineage>
        <taxon>Bacteria</taxon>
        <taxon>Bacillati</taxon>
        <taxon>Bacillota</taxon>
        <taxon>Clostridia</taxon>
        <taxon>Eubacteriales</taxon>
        <taxon>Eubacteriaceae</taxon>
        <taxon>Alkalibacter</taxon>
    </lineage>
</organism>